<evidence type="ECO:0000313" key="4">
    <source>
        <dbReference type="EMBL" id="KAK7407912.1"/>
    </source>
</evidence>
<organism evidence="4 5">
    <name type="scientific">Neonectria punicea</name>
    <dbReference type="NCBI Taxonomy" id="979145"/>
    <lineage>
        <taxon>Eukaryota</taxon>
        <taxon>Fungi</taxon>
        <taxon>Dikarya</taxon>
        <taxon>Ascomycota</taxon>
        <taxon>Pezizomycotina</taxon>
        <taxon>Sordariomycetes</taxon>
        <taxon>Hypocreomycetidae</taxon>
        <taxon>Hypocreales</taxon>
        <taxon>Nectriaceae</taxon>
        <taxon>Neonectria</taxon>
    </lineage>
</organism>
<dbReference type="InterPro" id="IPR020849">
    <property type="entry name" value="Small_GTPase_Ras-type"/>
</dbReference>
<name>A0ABR1GQY0_9HYPO</name>
<accession>A0ABR1GQY0</accession>
<gene>
    <name evidence="4" type="ORF">QQX98_009923</name>
</gene>
<proteinExistence type="predicted"/>
<keyword evidence="1" id="KW-0547">Nucleotide-binding</keyword>
<dbReference type="InterPro" id="IPR001806">
    <property type="entry name" value="Small_GTPase"/>
</dbReference>
<dbReference type="EMBL" id="JAZAVJ010000206">
    <property type="protein sequence ID" value="KAK7407912.1"/>
    <property type="molecule type" value="Genomic_DNA"/>
</dbReference>
<dbReference type="PROSITE" id="PS51421">
    <property type="entry name" value="RAS"/>
    <property type="match status" value="1"/>
</dbReference>
<comment type="caution">
    <text evidence="4">The sequence shown here is derived from an EMBL/GenBank/DDBJ whole genome shotgun (WGS) entry which is preliminary data.</text>
</comment>
<keyword evidence="5" id="KW-1185">Reference proteome</keyword>
<evidence type="ECO:0000256" key="3">
    <source>
        <dbReference type="SAM" id="MobiDB-lite"/>
    </source>
</evidence>
<feature type="compositionally biased region" description="Basic residues" evidence="3">
    <location>
        <begin position="170"/>
        <end position="181"/>
    </location>
</feature>
<feature type="region of interest" description="Disordered" evidence="3">
    <location>
        <begin position="158"/>
        <end position="181"/>
    </location>
</feature>
<dbReference type="Proteomes" id="UP001498476">
    <property type="component" value="Unassembled WGS sequence"/>
</dbReference>
<dbReference type="SMART" id="SM00173">
    <property type="entry name" value="RAS"/>
    <property type="match status" value="1"/>
</dbReference>
<evidence type="ECO:0000256" key="2">
    <source>
        <dbReference type="ARBA" id="ARBA00023134"/>
    </source>
</evidence>
<sequence length="181" mass="19987">MFNDEYDPTDDGEGHRKQCIVSETTCLLTIDNPRPFWLEHSNEVHRIARNAEALMLAYDGTDPKSIDMIRAVKEKLHPHILGATWPPLAVVATKADRAAELGEAWEEGLRPGREFAKELGASFFTTSAVSGDGVDEAMEELVTEVLRSRGVLVKEGAGQGGMMTESQRGGPKKRSKLWCFT</sequence>
<dbReference type="PROSITE" id="PS51419">
    <property type="entry name" value="RAB"/>
    <property type="match status" value="1"/>
</dbReference>
<protein>
    <submittedName>
        <fullName evidence="4">Uncharacterized protein</fullName>
    </submittedName>
</protein>
<evidence type="ECO:0000256" key="1">
    <source>
        <dbReference type="ARBA" id="ARBA00022741"/>
    </source>
</evidence>
<dbReference type="Pfam" id="PF00071">
    <property type="entry name" value="Ras"/>
    <property type="match status" value="1"/>
</dbReference>
<dbReference type="SUPFAM" id="SSF52540">
    <property type="entry name" value="P-loop containing nucleoside triphosphate hydrolases"/>
    <property type="match status" value="1"/>
</dbReference>
<dbReference type="Gene3D" id="3.40.50.300">
    <property type="entry name" value="P-loop containing nucleotide triphosphate hydrolases"/>
    <property type="match status" value="1"/>
</dbReference>
<evidence type="ECO:0000313" key="5">
    <source>
        <dbReference type="Proteomes" id="UP001498476"/>
    </source>
</evidence>
<dbReference type="SMART" id="SM00175">
    <property type="entry name" value="RAB"/>
    <property type="match status" value="1"/>
</dbReference>
<dbReference type="InterPro" id="IPR027417">
    <property type="entry name" value="P-loop_NTPase"/>
</dbReference>
<reference evidence="4 5" key="1">
    <citation type="journal article" date="2025" name="Microbiol. Resour. Announc.">
        <title>Draft genome sequences for Neonectria magnoliae and Neonectria punicea, canker pathogens of Liriodendron tulipifera and Acer saccharum in West Virginia.</title>
        <authorList>
            <person name="Petronek H.M."/>
            <person name="Kasson M.T."/>
            <person name="Metheny A.M."/>
            <person name="Stauder C.M."/>
            <person name="Lovett B."/>
            <person name="Lynch S.C."/>
            <person name="Garnas J.R."/>
            <person name="Kasson L.R."/>
            <person name="Stajich J.E."/>
        </authorList>
    </citation>
    <scope>NUCLEOTIDE SEQUENCE [LARGE SCALE GENOMIC DNA]</scope>
    <source>
        <strain evidence="4 5">NRRL 64653</strain>
    </source>
</reference>
<dbReference type="PANTHER" id="PTHR24070">
    <property type="entry name" value="RAS, DI-RAS, AND RHEB FAMILY MEMBERS OF SMALL GTPASE SUPERFAMILY"/>
    <property type="match status" value="1"/>
</dbReference>
<keyword evidence="2" id="KW-0342">GTP-binding</keyword>